<feature type="compositionally biased region" description="Acidic residues" evidence="16">
    <location>
        <begin position="307"/>
        <end position="319"/>
    </location>
</feature>
<comment type="function">
    <text evidence="1">May be involved in transcriptional regulation.</text>
</comment>
<dbReference type="Gene3D" id="3.30.160.60">
    <property type="entry name" value="Classic Zinc Finger"/>
    <property type="match status" value="7"/>
</dbReference>
<keyword evidence="9" id="KW-0832">Ubl conjugation</keyword>
<dbReference type="InterPro" id="IPR013087">
    <property type="entry name" value="Znf_C2H2_type"/>
</dbReference>
<dbReference type="Pfam" id="PF00096">
    <property type="entry name" value="zf-C2H2"/>
    <property type="match status" value="4"/>
</dbReference>
<keyword evidence="11" id="KW-0805">Transcription regulation</keyword>
<feature type="domain" description="C2H2-type" evidence="17">
    <location>
        <begin position="212"/>
        <end position="241"/>
    </location>
</feature>
<evidence type="ECO:0000313" key="18">
    <source>
        <dbReference type="EMBL" id="KAG8187886.1"/>
    </source>
</evidence>
<proteinExistence type="inferred from homology"/>
<keyword evidence="8" id="KW-0862">Zinc</keyword>
<feature type="compositionally biased region" description="Polar residues" evidence="16">
    <location>
        <begin position="320"/>
        <end position="337"/>
    </location>
</feature>
<dbReference type="GO" id="GO:0005634">
    <property type="term" value="C:nucleus"/>
    <property type="evidence" value="ECO:0007669"/>
    <property type="project" value="UniProtKB-SubCell"/>
</dbReference>
<evidence type="ECO:0000256" key="4">
    <source>
        <dbReference type="ARBA" id="ARBA00022499"/>
    </source>
</evidence>
<feature type="compositionally biased region" description="Basic residues" evidence="16">
    <location>
        <begin position="264"/>
        <end position="278"/>
    </location>
</feature>
<name>A0AAV6UWP9_9ARAC</name>
<feature type="domain" description="C2H2-type" evidence="17">
    <location>
        <begin position="99"/>
        <end position="126"/>
    </location>
</feature>
<dbReference type="SMART" id="SM00355">
    <property type="entry name" value="ZnF_C2H2"/>
    <property type="match status" value="9"/>
</dbReference>
<feature type="region of interest" description="Disordered" evidence="16">
    <location>
        <begin position="306"/>
        <end position="339"/>
    </location>
</feature>
<feature type="domain" description="C2H2-type" evidence="17">
    <location>
        <begin position="38"/>
        <end position="67"/>
    </location>
</feature>
<feature type="domain" description="C2H2-type" evidence="17">
    <location>
        <begin position="127"/>
        <end position="153"/>
    </location>
</feature>
<dbReference type="PROSITE" id="PS00028">
    <property type="entry name" value="ZINC_FINGER_C2H2_1"/>
    <property type="match status" value="8"/>
</dbReference>
<keyword evidence="14" id="KW-0539">Nucleus</keyword>
<feature type="domain" description="C2H2-type" evidence="17">
    <location>
        <begin position="66"/>
        <end position="96"/>
    </location>
</feature>
<dbReference type="PANTHER" id="PTHR46179:SF20">
    <property type="entry name" value="TRANSCRIPTION FACTOR 3A PROTEIN-RELATED"/>
    <property type="match status" value="1"/>
</dbReference>
<evidence type="ECO:0000256" key="5">
    <source>
        <dbReference type="ARBA" id="ARBA00022723"/>
    </source>
</evidence>
<keyword evidence="12" id="KW-0238">DNA-binding</keyword>
<feature type="region of interest" description="Disordered" evidence="16">
    <location>
        <begin position="260"/>
        <end position="283"/>
    </location>
</feature>
<dbReference type="GO" id="GO:0003677">
    <property type="term" value="F:DNA binding"/>
    <property type="evidence" value="ECO:0007669"/>
    <property type="project" value="UniProtKB-KW"/>
</dbReference>
<dbReference type="InterPro" id="IPR054599">
    <property type="entry name" value="TFIIIA_Zfn-C2H2"/>
</dbReference>
<sequence length="575" mass="66475">MRRKGTSFSCTYEGCTASFSRPDRLRNHLRTHTGERPFICRYPECAKSFGSSQHLRRHEITHESSFNCTIEGCSEVFKRKDALKKHLDNIHYKKQPKLYKCTECDKQFNKHSWLQSHMYKHTGTFPYICQTEGCGKGFLLPSKLKRHMKIHEGHVCKIPGCEATFLKWSLYMAHLKGFHPKVHMCNICDRKFTHPPNLKAHLEMHKESRKVFACEVSDCPRFYFAEKNLKWHVKTYHEARPYACDKEHCHRAFKTKDALDQHTLRHTRRTPRKKKKPKPSFSAVLSGCEDARKFIYRTPRKKILTESSEELTTDGEIEYQDTSSDENNNKSSASEMTDASEKIIDDRYRALQSIDSQFDETESDPAGLNKGKKSDLALSEYGSANEIAGPSTKQSEIESKHNYKTQNTLKPLNKRRKLEIVKESSFNSTMSPISECEIISMQDNIDCYTDAHQLNQIQTNIDVLHEKSTLDPSRYDHIESKHDCVESEEVRTESVETVENHTESENEDIKSFQDVCNSVNEENANSSEYETIKVSVFGNVCVWEKSYSGSEEVSSCLSEAEDLLNCDDVFTKRER</sequence>
<reference evidence="18 19" key="1">
    <citation type="journal article" date="2022" name="Nat. Ecol. Evol.">
        <title>A masculinizing supergene underlies an exaggerated male reproductive morph in a spider.</title>
        <authorList>
            <person name="Hendrickx F."/>
            <person name="De Corte Z."/>
            <person name="Sonet G."/>
            <person name="Van Belleghem S.M."/>
            <person name="Kostlbacher S."/>
            <person name="Vangestel C."/>
        </authorList>
    </citation>
    <scope>NUCLEOTIDE SEQUENCE [LARGE SCALE GENOMIC DNA]</scope>
    <source>
        <strain evidence="18">W744_W776</strain>
    </source>
</reference>
<dbReference type="FunFam" id="3.30.160.60:FF:000072">
    <property type="entry name" value="zinc finger protein 143 isoform X1"/>
    <property type="match status" value="1"/>
</dbReference>
<dbReference type="EMBL" id="JAFNEN010000257">
    <property type="protein sequence ID" value="KAG8187886.1"/>
    <property type="molecule type" value="Genomic_DNA"/>
</dbReference>
<dbReference type="GO" id="GO:0008270">
    <property type="term" value="F:zinc ion binding"/>
    <property type="evidence" value="ECO:0007669"/>
    <property type="project" value="UniProtKB-KW"/>
</dbReference>
<feature type="domain" description="C2H2-type" evidence="17">
    <location>
        <begin position="242"/>
        <end position="271"/>
    </location>
</feature>
<evidence type="ECO:0000256" key="16">
    <source>
        <dbReference type="SAM" id="MobiDB-lite"/>
    </source>
</evidence>
<dbReference type="FunFam" id="3.30.160.60:FF:001102">
    <property type="entry name" value="Transcription factor IIIA"/>
    <property type="match status" value="1"/>
</dbReference>
<evidence type="ECO:0000256" key="12">
    <source>
        <dbReference type="ARBA" id="ARBA00023125"/>
    </source>
</evidence>
<comment type="subcellular location">
    <subcellularLocation>
        <location evidence="2">Nucleus</location>
    </subcellularLocation>
</comment>
<dbReference type="AlphaFoldDB" id="A0AAV6UWP9"/>
<dbReference type="Pfam" id="PF22110">
    <property type="entry name" value="TFIIIA_zf-C2H2"/>
    <property type="match status" value="1"/>
</dbReference>
<evidence type="ECO:0000256" key="1">
    <source>
        <dbReference type="ARBA" id="ARBA00003767"/>
    </source>
</evidence>
<dbReference type="InterPro" id="IPR051061">
    <property type="entry name" value="Zinc_finger_trans_reg"/>
</dbReference>
<comment type="similarity">
    <text evidence="3">Belongs to the krueppel C2H2-type zinc-finger protein family.</text>
</comment>
<keyword evidence="13" id="KW-0804">Transcription</keyword>
<dbReference type="PROSITE" id="PS50157">
    <property type="entry name" value="ZINC_FINGER_C2H2_2"/>
    <property type="match status" value="8"/>
</dbReference>
<dbReference type="PANTHER" id="PTHR46179">
    <property type="entry name" value="ZINC FINGER PROTEIN"/>
    <property type="match status" value="1"/>
</dbReference>
<gene>
    <name evidence="18" type="ORF">JTE90_002430</name>
</gene>
<accession>A0AAV6UWP9</accession>
<dbReference type="InterPro" id="IPR036236">
    <property type="entry name" value="Znf_C2H2_sf"/>
</dbReference>
<keyword evidence="6" id="KW-0677">Repeat</keyword>
<evidence type="ECO:0000256" key="6">
    <source>
        <dbReference type="ARBA" id="ARBA00022737"/>
    </source>
</evidence>
<organism evidence="18 19">
    <name type="scientific">Oedothorax gibbosus</name>
    <dbReference type="NCBI Taxonomy" id="931172"/>
    <lineage>
        <taxon>Eukaryota</taxon>
        <taxon>Metazoa</taxon>
        <taxon>Ecdysozoa</taxon>
        <taxon>Arthropoda</taxon>
        <taxon>Chelicerata</taxon>
        <taxon>Arachnida</taxon>
        <taxon>Araneae</taxon>
        <taxon>Araneomorphae</taxon>
        <taxon>Entelegynae</taxon>
        <taxon>Araneoidea</taxon>
        <taxon>Linyphiidae</taxon>
        <taxon>Erigoninae</taxon>
        <taxon>Oedothorax</taxon>
    </lineage>
</organism>
<evidence type="ECO:0000259" key="17">
    <source>
        <dbReference type="PROSITE" id="PS50157"/>
    </source>
</evidence>
<evidence type="ECO:0000313" key="19">
    <source>
        <dbReference type="Proteomes" id="UP000827092"/>
    </source>
</evidence>
<keyword evidence="7 15" id="KW-0863">Zinc-finger</keyword>
<feature type="domain" description="C2H2-type" evidence="17">
    <location>
        <begin position="183"/>
        <end position="210"/>
    </location>
</feature>
<keyword evidence="10" id="KW-0694">RNA-binding</keyword>
<evidence type="ECO:0000256" key="14">
    <source>
        <dbReference type="ARBA" id="ARBA00023242"/>
    </source>
</evidence>
<protein>
    <recommendedName>
        <fullName evidence="17">C2H2-type domain-containing protein</fullName>
    </recommendedName>
</protein>
<keyword evidence="4" id="KW-1017">Isopeptide bond</keyword>
<dbReference type="FunFam" id="3.30.160.60:FF:000446">
    <property type="entry name" value="Zinc finger protein"/>
    <property type="match status" value="1"/>
</dbReference>
<evidence type="ECO:0000256" key="2">
    <source>
        <dbReference type="ARBA" id="ARBA00004123"/>
    </source>
</evidence>
<evidence type="ECO:0000256" key="8">
    <source>
        <dbReference type="ARBA" id="ARBA00022833"/>
    </source>
</evidence>
<dbReference type="GO" id="GO:0003723">
    <property type="term" value="F:RNA binding"/>
    <property type="evidence" value="ECO:0007669"/>
    <property type="project" value="UniProtKB-KW"/>
</dbReference>
<dbReference type="FunFam" id="3.30.160.60:FF:000247">
    <property type="entry name" value="Zinc finger protein 236"/>
    <property type="match status" value="1"/>
</dbReference>
<dbReference type="SUPFAM" id="SSF57667">
    <property type="entry name" value="beta-beta-alpha zinc fingers"/>
    <property type="match status" value="5"/>
</dbReference>
<evidence type="ECO:0000256" key="9">
    <source>
        <dbReference type="ARBA" id="ARBA00022843"/>
    </source>
</evidence>
<evidence type="ECO:0000256" key="15">
    <source>
        <dbReference type="PROSITE-ProRule" id="PRU00042"/>
    </source>
</evidence>
<evidence type="ECO:0000256" key="3">
    <source>
        <dbReference type="ARBA" id="ARBA00006991"/>
    </source>
</evidence>
<evidence type="ECO:0000256" key="13">
    <source>
        <dbReference type="ARBA" id="ARBA00023163"/>
    </source>
</evidence>
<feature type="domain" description="C2H2-type" evidence="17">
    <location>
        <begin position="8"/>
        <end position="37"/>
    </location>
</feature>
<dbReference type="Proteomes" id="UP000827092">
    <property type="component" value="Unassembled WGS sequence"/>
</dbReference>
<keyword evidence="19" id="KW-1185">Reference proteome</keyword>
<keyword evidence="5" id="KW-0479">Metal-binding</keyword>
<evidence type="ECO:0000256" key="11">
    <source>
        <dbReference type="ARBA" id="ARBA00023015"/>
    </source>
</evidence>
<evidence type="ECO:0000256" key="10">
    <source>
        <dbReference type="ARBA" id="ARBA00022884"/>
    </source>
</evidence>
<evidence type="ECO:0000256" key="7">
    <source>
        <dbReference type="ARBA" id="ARBA00022771"/>
    </source>
</evidence>
<comment type="caution">
    <text evidence="18">The sequence shown here is derived from an EMBL/GenBank/DDBJ whole genome shotgun (WGS) entry which is preliminary data.</text>
</comment>